<keyword evidence="3" id="KW-1185">Reference proteome</keyword>
<feature type="compositionally biased region" description="Low complexity" evidence="1">
    <location>
        <begin position="318"/>
        <end position="340"/>
    </location>
</feature>
<dbReference type="RefSeq" id="WP_311661788.1">
    <property type="nucleotide sequence ID" value="NZ_JAVRHT010000003.1"/>
</dbReference>
<organism evidence="2 3">
    <name type="scientific">Rubrivirga litoralis</name>
    <dbReference type="NCBI Taxonomy" id="3075598"/>
    <lineage>
        <taxon>Bacteria</taxon>
        <taxon>Pseudomonadati</taxon>
        <taxon>Rhodothermota</taxon>
        <taxon>Rhodothermia</taxon>
        <taxon>Rhodothermales</taxon>
        <taxon>Rubricoccaceae</taxon>
        <taxon>Rubrivirga</taxon>
    </lineage>
</organism>
<dbReference type="Gene3D" id="1.20.120.20">
    <property type="entry name" value="Apolipoprotein"/>
    <property type="match status" value="1"/>
</dbReference>
<dbReference type="InterPro" id="IPR022062">
    <property type="entry name" value="DUF3618"/>
</dbReference>
<feature type="region of interest" description="Disordered" evidence="1">
    <location>
        <begin position="246"/>
        <end position="268"/>
    </location>
</feature>
<protein>
    <submittedName>
        <fullName evidence="2">DUF3618 domain-containing protein</fullName>
    </submittedName>
</protein>
<evidence type="ECO:0000313" key="2">
    <source>
        <dbReference type="EMBL" id="MDT0630583.1"/>
    </source>
</evidence>
<feature type="compositionally biased region" description="Basic and acidic residues" evidence="1">
    <location>
        <begin position="282"/>
        <end position="317"/>
    </location>
</feature>
<sequence length="340" mass="36037">MDTTRTSSNPDAIAHDIRETRAEMDETIDALGAKLDPSNLADQAKEAISDSAKDYGSQLMDTVKDSSVLDTIKENPIPAAAVGLSVAWLLSKMGESEADRHRHERYIATGDPYYAPRRRGYARYEEVETRGYTYNPYTGAPYARSGSGNGDESIIDKAKDAASDAVDTVKDKASDLTDSAKDRASDLASGAGDRTHRAGGQLQRYERRAESWLDRQMSQNPLAVGAVALAAGALVGLSIPETDFEDDLMGEQADSVKDRAGDAASGTIEKARNVATDVAEKAGAEARKVADDAKSKAKDVADDAKGKAKDVADDATSKAKSSASSATSKSKSTSSKTKKS</sequence>
<reference evidence="2 3" key="1">
    <citation type="submission" date="2023-09" db="EMBL/GenBank/DDBJ databases">
        <authorList>
            <person name="Rey-Velasco X."/>
        </authorList>
    </citation>
    <scope>NUCLEOTIDE SEQUENCE [LARGE SCALE GENOMIC DNA]</scope>
    <source>
        <strain evidence="2 3">F394</strain>
    </source>
</reference>
<evidence type="ECO:0000313" key="3">
    <source>
        <dbReference type="Proteomes" id="UP001267426"/>
    </source>
</evidence>
<gene>
    <name evidence="2" type="ORF">RM540_02380</name>
</gene>
<dbReference type="EMBL" id="JAVRHT010000003">
    <property type="protein sequence ID" value="MDT0630583.1"/>
    <property type="molecule type" value="Genomic_DNA"/>
</dbReference>
<dbReference type="Gene3D" id="6.10.140.1430">
    <property type="match status" value="1"/>
</dbReference>
<proteinExistence type="predicted"/>
<feature type="compositionally biased region" description="Basic and acidic residues" evidence="1">
    <location>
        <begin position="168"/>
        <end position="185"/>
    </location>
</feature>
<comment type="caution">
    <text evidence="2">The sequence shown here is derived from an EMBL/GenBank/DDBJ whole genome shotgun (WGS) entry which is preliminary data.</text>
</comment>
<dbReference type="Proteomes" id="UP001267426">
    <property type="component" value="Unassembled WGS sequence"/>
</dbReference>
<feature type="region of interest" description="Disordered" evidence="1">
    <location>
        <begin position="168"/>
        <end position="203"/>
    </location>
</feature>
<accession>A0ABU3BMU8</accession>
<name>A0ABU3BMU8_9BACT</name>
<evidence type="ECO:0000256" key="1">
    <source>
        <dbReference type="SAM" id="MobiDB-lite"/>
    </source>
</evidence>
<dbReference type="Pfam" id="PF12277">
    <property type="entry name" value="DUF3618"/>
    <property type="match status" value="1"/>
</dbReference>
<feature type="region of interest" description="Disordered" evidence="1">
    <location>
        <begin position="282"/>
        <end position="340"/>
    </location>
</feature>